<feature type="compositionally biased region" description="Polar residues" evidence="5">
    <location>
        <begin position="163"/>
        <end position="172"/>
    </location>
</feature>
<evidence type="ECO:0000259" key="6">
    <source>
        <dbReference type="PROSITE" id="PS50023"/>
    </source>
</evidence>
<feature type="compositionally biased region" description="Polar residues" evidence="5">
    <location>
        <begin position="300"/>
        <end position="314"/>
    </location>
</feature>
<dbReference type="Gene3D" id="1.10.950.10">
    <property type="entry name" value="Villin headpiece domain"/>
    <property type="match status" value="1"/>
</dbReference>
<feature type="compositionally biased region" description="Low complexity" evidence="5">
    <location>
        <begin position="320"/>
        <end position="333"/>
    </location>
</feature>
<dbReference type="SMART" id="SM00153">
    <property type="entry name" value="VHP"/>
    <property type="match status" value="1"/>
</dbReference>
<dbReference type="Proteomes" id="UP000274504">
    <property type="component" value="Unassembled WGS sequence"/>
</dbReference>
<accession>A0A158QFU9</accession>
<dbReference type="InterPro" id="IPR051618">
    <property type="entry name" value="Actin-binding_LIM"/>
</dbReference>
<dbReference type="SUPFAM" id="SSF57716">
    <property type="entry name" value="Glucocorticoid receptor-like (DNA-binding domain)"/>
    <property type="match status" value="1"/>
</dbReference>
<gene>
    <name evidence="8" type="ORF">HDID_LOCUS9528</name>
</gene>
<dbReference type="Gene3D" id="2.10.110.10">
    <property type="entry name" value="Cysteine Rich Protein"/>
    <property type="match status" value="1"/>
</dbReference>
<dbReference type="GO" id="GO:0030032">
    <property type="term" value="P:lamellipodium assembly"/>
    <property type="evidence" value="ECO:0007669"/>
    <property type="project" value="TreeGrafter"/>
</dbReference>
<dbReference type="OrthoDB" id="1746725at2759"/>
<organism evidence="10">
    <name type="scientific">Hymenolepis diminuta</name>
    <name type="common">Rat tapeworm</name>
    <dbReference type="NCBI Taxonomy" id="6216"/>
    <lineage>
        <taxon>Eukaryota</taxon>
        <taxon>Metazoa</taxon>
        <taxon>Spiralia</taxon>
        <taxon>Lophotrochozoa</taxon>
        <taxon>Platyhelminthes</taxon>
        <taxon>Cestoda</taxon>
        <taxon>Eucestoda</taxon>
        <taxon>Cyclophyllidea</taxon>
        <taxon>Hymenolepididae</taxon>
        <taxon>Hymenolepis</taxon>
    </lineage>
</organism>
<feature type="domain" description="LIM zinc-binding" evidence="6">
    <location>
        <begin position="51"/>
        <end position="111"/>
    </location>
</feature>
<dbReference type="PROSITE" id="PS50023">
    <property type="entry name" value="LIM_DOMAIN_2"/>
    <property type="match status" value="1"/>
</dbReference>
<dbReference type="PROSITE" id="PS51089">
    <property type="entry name" value="HP"/>
    <property type="match status" value="1"/>
</dbReference>
<feature type="compositionally biased region" description="Basic and acidic residues" evidence="5">
    <location>
        <begin position="124"/>
        <end position="137"/>
    </location>
</feature>
<dbReference type="PANTHER" id="PTHR24213">
    <property type="entry name" value="ACTIN-BINDING LIM PROTEIN"/>
    <property type="match status" value="1"/>
</dbReference>
<dbReference type="InterPro" id="IPR001781">
    <property type="entry name" value="Znf_LIM"/>
</dbReference>
<dbReference type="PROSITE" id="PS00478">
    <property type="entry name" value="LIM_DOMAIN_1"/>
    <property type="match status" value="1"/>
</dbReference>
<dbReference type="STRING" id="6216.A0A158QFU9"/>
<feature type="domain" description="HP" evidence="7">
    <location>
        <begin position="699"/>
        <end position="764"/>
    </location>
</feature>
<evidence type="ECO:0000256" key="4">
    <source>
        <dbReference type="PROSITE-ProRule" id="PRU00125"/>
    </source>
</evidence>
<dbReference type="GO" id="GO:0007010">
    <property type="term" value="P:cytoskeleton organization"/>
    <property type="evidence" value="ECO:0007669"/>
    <property type="project" value="InterPro"/>
</dbReference>
<evidence type="ECO:0000259" key="7">
    <source>
        <dbReference type="PROSITE" id="PS51089"/>
    </source>
</evidence>
<dbReference type="GO" id="GO:0015629">
    <property type="term" value="C:actin cytoskeleton"/>
    <property type="evidence" value="ECO:0007669"/>
    <property type="project" value="TreeGrafter"/>
</dbReference>
<evidence type="ECO:0000256" key="2">
    <source>
        <dbReference type="ARBA" id="ARBA00022833"/>
    </source>
</evidence>
<dbReference type="WBParaSite" id="HDID_0000953001-mRNA-1">
    <property type="protein sequence ID" value="HDID_0000953001-mRNA-1"/>
    <property type="gene ID" value="HDID_0000953001"/>
</dbReference>
<keyword evidence="3 4" id="KW-0440">LIM domain</keyword>
<sequence>MKFEGFDPSDLVHSRAINSIGECGKPLDEQNFQFRDRSLFCPEDYRQEYAIKCAACGSPVEGDVVTALGNTFHTFCLRCFSCNRTIVSGEKTVALNNRFYCEKCVPPQVPRDESMHNHFNNESPSKEPQSESSEKSPSKSKTPKSSSLPRRFGDIFRSKKSRSQTLQPNNRNLKTEDIDTSSKNTTLSNGTGVLRVDVDEKDLATTDSGILKKFEQEQSPSYSLYSGEDALLAKRQQEMQAANGGSGYMDIRYAPQVFGETDGGRPEKDRYARYRQLSPAGSSLGRAVSSGRGPNFLIGKSQTYSSYSTPNVNSRRAETMMRSPPRSGRSMSPEAALSAQAEARRLAAYPGAKIPDVNSEPAIDRYDWPAPPSPAVVMIDRRREKAMKSGTLPDAKITTKSDETDESDTQTLSPGTAHSMTPEKDEIATTVSTSLESRISTLKRTTGNSGMSAAIAEYVEEEEKRQRDSSPDLDPVSASRSPSANFEPPYSTRYTNHRFALPRPGYTSGILSSRPVSLPRGVNGNAIAPTGWSSTLSPAQRKIYASNTSRPLPINGGPAPLNGSRDGALSLTTSGLSMDGITGLAEPQTMPPLTTMAGTARATHRARSTTLTGGLPPPSISGLRPTGRRSYNYLSGGVIPMEYSRGRPPLATTNGWRTLRTSSENNRRSAMAADESARLLDEEYPDVQSWLKPPSTLHSPEPKTYPYAQLKVSADVKLKGIDNRRREDYLSSEDFEELFKMPRTAFQRLPEWKKSDLKRRLDLY</sequence>
<dbReference type="Pfam" id="PF02209">
    <property type="entry name" value="VHP"/>
    <property type="match status" value="1"/>
</dbReference>
<dbReference type="InterPro" id="IPR003128">
    <property type="entry name" value="Villin_headpiece"/>
</dbReference>
<evidence type="ECO:0000313" key="9">
    <source>
        <dbReference type="Proteomes" id="UP000274504"/>
    </source>
</evidence>
<dbReference type="SMART" id="SM00132">
    <property type="entry name" value="LIM"/>
    <property type="match status" value="1"/>
</dbReference>
<feature type="region of interest" description="Disordered" evidence="5">
    <location>
        <begin position="460"/>
        <end position="497"/>
    </location>
</feature>
<evidence type="ECO:0000256" key="5">
    <source>
        <dbReference type="SAM" id="MobiDB-lite"/>
    </source>
</evidence>
<dbReference type="GO" id="GO:0051015">
    <property type="term" value="F:actin filament binding"/>
    <property type="evidence" value="ECO:0007669"/>
    <property type="project" value="TreeGrafter"/>
</dbReference>
<feature type="region of interest" description="Disordered" evidence="5">
    <location>
        <begin position="112"/>
        <end position="190"/>
    </location>
</feature>
<protein>
    <submittedName>
        <fullName evidence="10">LIM zinc-binding domain-containing protein</fullName>
    </submittedName>
</protein>
<dbReference type="SUPFAM" id="SSF47050">
    <property type="entry name" value="VHP, Villin headpiece domain"/>
    <property type="match status" value="1"/>
</dbReference>
<dbReference type="PANTHER" id="PTHR24213:SF9">
    <property type="entry name" value="UNCOORDINATED 115A, ISOFORM B-RELATED"/>
    <property type="match status" value="1"/>
</dbReference>
<proteinExistence type="predicted"/>
<feature type="region of interest" description="Disordered" evidence="5">
    <location>
        <begin position="607"/>
        <end position="627"/>
    </location>
</feature>
<feature type="region of interest" description="Disordered" evidence="5">
    <location>
        <begin position="299"/>
        <end position="339"/>
    </location>
</feature>
<dbReference type="Pfam" id="PF00412">
    <property type="entry name" value="LIM"/>
    <property type="match status" value="1"/>
</dbReference>
<dbReference type="GO" id="GO:0046872">
    <property type="term" value="F:metal ion binding"/>
    <property type="evidence" value="ECO:0007669"/>
    <property type="project" value="UniProtKB-KW"/>
</dbReference>
<evidence type="ECO:0000313" key="10">
    <source>
        <dbReference type="WBParaSite" id="HDID_0000953001-mRNA-1"/>
    </source>
</evidence>
<feature type="region of interest" description="Disordered" evidence="5">
    <location>
        <begin position="353"/>
        <end position="434"/>
    </location>
</feature>
<evidence type="ECO:0000256" key="3">
    <source>
        <dbReference type="ARBA" id="ARBA00023038"/>
    </source>
</evidence>
<name>A0A158QFU9_HYMDI</name>
<dbReference type="InterPro" id="IPR036886">
    <property type="entry name" value="Villin_headpiece_dom_sf"/>
</dbReference>
<dbReference type="EMBL" id="UYSG01011311">
    <property type="protein sequence ID" value="VDL61909.1"/>
    <property type="molecule type" value="Genomic_DNA"/>
</dbReference>
<reference evidence="10" key="1">
    <citation type="submission" date="2016-04" db="UniProtKB">
        <authorList>
            <consortium name="WormBaseParasite"/>
        </authorList>
    </citation>
    <scope>IDENTIFICATION</scope>
</reference>
<dbReference type="AlphaFoldDB" id="A0A158QFU9"/>
<keyword evidence="1 4" id="KW-0479">Metal-binding</keyword>
<evidence type="ECO:0000313" key="8">
    <source>
        <dbReference type="EMBL" id="VDL61909.1"/>
    </source>
</evidence>
<feature type="compositionally biased region" description="Polar residues" evidence="5">
    <location>
        <begin position="181"/>
        <end position="190"/>
    </location>
</feature>
<reference evidence="8 9" key="2">
    <citation type="submission" date="2018-11" db="EMBL/GenBank/DDBJ databases">
        <authorList>
            <consortium name="Pathogen Informatics"/>
        </authorList>
    </citation>
    <scope>NUCLEOTIDE SEQUENCE [LARGE SCALE GENOMIC DNA]</scope>
</reference>
<keyword evidence="2 4" id="KW-0862">Zinc</keyword>
<evidence type="ECO:0000256" key="1">
    <source>
        <dbReference type="ARBA" id="ARBA00022723"/>
    </source>
</evidence>